<feature type="compositionally biased region" description="Basic and acidic residues" evidence="1">
    <location>
        <begin position="55"/>
        <end position="64"/>
    </location>
</feature>
<keyword evidence="4" id="KW-1185">Reference proteome</keyword>
<evidence type="ECO:0000256" key="2">
    <source>
        <dbReference type="SAM" id="Phobius"/>
    </source>
</evidence>
<feature type="transmembrane region" description="Helical" evidence="2">
    <location>
        <begin position="12"/>
        <end position="32"/>
    </location>
</feature>
<dbReference type="Proteomes" id="UP001269375">
    <property type="component" value="Unassembled WGS sequence"/>
</dbReference>
<proteinExistence type="predicted"/>
<accession>A0ABU1GX97</accession>
<feature type="compositionally biased region" description="Basic and acidic residues" evidence="1">
    <location>
        <begin position="73"/>
        <end position="88"/>
    </location>
</feature>
<comment type="caution">
    <text evidence="3">The sequence shown here is derived from an EMBL/GenBank/DDBJ whole genome shotgun (WGS) entry which is preliminary data.</text>
</comment>
<feature type="compositionally biased region" description="Basic and acidic residues" evidence="1">
    <location>
        <begin position="102"/>
        <end position="164"/>
    </location>
</feature>
<gene>
    <name evidence="3" type="ORF">QC825_11085</name>
</gene>
<evidence type="ECO:0000313" key="3">
    <source>
        <dbReference type="EMBL" id="MDR5896619.1"/>
    </source>
</evidence>
<organism evidence="3 4">
    <name type="scientific">Larsenimonas suaedae</name>
    <dbReference type="NCBI Taxonomy" id="1851019"/>
    <lineage>
        <taxon>Bacteria</taxon>
        <taxon>Pseudomonadati</taxon>
        <taxon>Pseudomonadota</taxon>
        <taxon>Gammaproteobacteria</taxon>
        <taxon>Oceanospirillales</taxon>
        <taxon>Halomonadaceae</taxon>
        <taxon>Larsenimonas</taxon>
    </lineage>
</organism>
<feature type="non-terminal residue" evidence="3">
    <location>
        <position position="164"/>
    </location>
</feature>
<evidence type="ECO:0000313" key="4">
    <source>
        <dbReference type="Proteomes" id="UP001269375"/>
    </source>
</evidence>
<evidence type="ECO:0000256" key="1">
    <source>
        <dbReference type="SAM" id="MobiDB-lite"/>
    </source>
</evidence>
<sequence length="164" mass="17144">MAYHSRPPGYGLPLALALALHGGILGLTLMTWPEKKPDESSNAIVNARLVQMETATDKPQRPSEAKGTAMPDAPEKQSEAPTPEKETAAPEPAETAPSDDQVDLKQAEAAAKQKAEAAAKQKAEAAAKQKAEAAAKQKAEAAAKQKAEAEAKQKAEAAAKQKAE</sequence>
<feature type="region of interest" description="Disordered" evidence="1">
    <location>
        <begin position="34"/>
        <end position="164"/>
    </location>
</feature>
<keyword evidence="2" id="KW-0472">Membrane</keyword>
<reference evidence="3 4" key="1">
    <citation type="submission" date="2023-04" db="EMBL/GenBank/DDBJ databases">
        <title>A long-awaited taxogenomic arrangement of the family Halomonadaceae.</title>
        <authorList>
            <person name="De La Haba R."/>
            <person name="Chuvochina M."/>
            <person name="Wittouck S."/>
            <person name="Arahal D.R."/>
            <person name="Sanchez-Porro C."/>
            <person name="Hugenholtz P."/>
            <person name="Ventosa A."/>
        </authorList>
    </citation>
    <scope>NUCLEOTIDE SEQUENCE [LARGE SCALE GENOMIC DNA]</scope>
    <source>
        <strain evidence="3 4">DSM 22428</strain>
    </source>
</reference>
<name>A0ABU1GX97_9GAMM</name>
<keyword evidence="2" id="KW-0812">Transmembrane</keyword>
<protein>
    <recommendedName>
        <fullName evidence="5">Cell envelope integrity protein TolA</fullName>
    </recommendedName>
</protein>
<dbReference type="EMBL" id="JARWAO010000006">
    <property type="protein sequence ID" value="MDR5896619.1"/>
    <property type="molecule type" value="Genomic_DNA"/>
</dbReference>
<keyword evidence="2" id="KW-1133">Transmembrane helix</keyword>
<evidence type="ECO:0008006" key="5">
    <source>
        <dbReference type="Google" id="ProtNLM"/>
    </source>
</evidence>